<evidence type="ECO:0000256" key="4">
    <source>
        <dbReference type="ARBA" id="ARBA00023295"/>
    </source>
</evidence>
<keyword evidence="4" id="KW-0326">Glycosidase</keyword>
<dbReference type="InterPro" id="IPR037094">
    <property type="entry name" value="Glyco_hydro_38_cen_sf"/>
</dbReference>
<protein>
    <submittedName>
        <fullName evidence="5">Alpha-mannosidase</fullName>
    </submittedName>
</protein>
<dbReference type="InterPro" id="IPR027291">
    <property type="entry name" value="Glyco_hydro_38_N_sf"/>
</dbReference>
<comment type="similarity">
    <text evidence="1">Belongs to the glycosyl hydrolase 38 family.</text>
</comment>
<dbReference type="EMBL" id="AP017313">
    <property type="protein sequence ID" value="BAU52927.1"/>
    <property type="molecule type" value="Genomic_DNA"/>
</dbReference>
<dbReference type="InterPro" id="IPR011682">
    <property type="entry name" value="Glyco_hydro_38_C"/>
</dbReference>
<dbReference type="InterPro" id="IPR000602">
    <property type="entry name" value="Glyco_hydro_38_N"/>
</dbReference>
<keyword evidence="2" id="KW-0479">Metal-binding</keyword>
<dbReference type="SMART" id="SM00872">
    <property type="entry name" value="Alpha-mann_mid"/>
    <property type="match status" value="1"/>
</dbReference>
<dbReference type="InterPro" id="IPR011013">
    <property type="entry name" value="Gal_mutarotase_sf_dom"/>
</dbReference>
<reference evidence="5 6" key="1">
    <citation type="submission" date="2015-12" db="EMBL/GenBank/DDBJ databases">
        <title>Genome sequence of Mucilaginibacter gotjawali.</title>
        <authorList>
            <person name="Lee J.S."/>
            <person name="Lee K.C."/>
            <person name="Kim K.K."/>
            <person name="Lee B.W."/>
        </authorList>
    </citation>
    <scope>NUCLEOTIDE SEQUENCE [LARGE SCALE GENOMIC DNA]</scope>
    <source>
        <strain evidence="5 6">SA3-7</strain>
    </source>
</reference>
<dbReference type="GO" id="GO:0006013">
    <property type="term" value="P:mannose metabolic process"/>
    <property type="evidence" value="ECO:0007669"/>
    <property type="project" value="InterPro"/>
</dbReference>
<dbReference type="InterPro" id="IPR015341">
    <property type="entry name" value="Glyco_hydro_38_cen"/>
</dbReference>
<keyword evidence="3" id="KW-0378">Hydrolase</keyword>
<dbReference type="InterPro" id="IPR028995">
    <property type="entry name" value="Glyco_hydro_57/38_cen_sf"/>
</dbReference>
<dbReference type="Pfam" id="PF01074">
    <property type="entry name" value="Glyco_hydro_38N"/>
    <property type="match status" value="1"/>
</dbReference>
<dbReference type="OrthoDB" id="9772207at2"/>
<dbReference type="PANTHER" id="PTHR46017">
    <property type="entry name" value="ALPHA-MANNOSIDASE 2C1"/>
    <property type="match status" value="1"/>
</dbReference>
<sequence length="870" mass="95809">MLPDRSKKFRYTCFWFVLLALLPLKKAGAQTAWYIDGYHGGIYGGYPENYTRFLVDMLNKNPEWSINLEVEPETWDKVQKDDPEAYAQFKALAANQSAGGRIEFINPAYAQSYLYNISGESIIRQFSYGMAKIKAHFPNASFTTYSSEEPCFTSALPQILTSFGFKFASLKNPNTCFGGYAAAHGGELVTWIGPDGTGITTAPRYAMESLSNKSTWQTIGWENSPNYVNAAYAAGIKHPIGMTIQDAGWKGGPFMGTGPRFGVKTVYTTWRNYFENVSPKDTKPAWKATQEDLLVNLVWGSQVTQKIAQQVRVAENKIIIAEKMASLASIYAGEVYPTAALDSAWRTLLLAQHHDSWIVPYNGKPGATWADKVREWTNYTNRICDSLIRVSSTSAPGVKYDGGAYVRVYNTVAVKRNELVSMIIPAALANKQINVTGSRGELIASQILNAPGLAAKKIIFNASVPSLGYNTYHLQAGNHVAFKGATIKKTGNGMYDIETDTYAILLDPARGGVIKSLVAKKLNNKEFVDKANPRGFNELRGNFYKAGGFKSSEDHPASVQVVENGPLQLVIAIKGTIDNYPFTQYLTLGQGQQRIDLKVEIDWKGNPGIGADTPPGTYKWQNPVKAFYDDRYKLLTLFPLNLKGQKVYKNAPFDVTESHLTNTFYTTWDSIKNNVILNWVDVTDQQGKYGLALFTDHTTSYTHGGKFPLGLDVQYSGMGLWGRDYTIDGPTTISYSILPHAGKWDKSHVWTAGTKWAAPLTAAFTGQNTGQKKPSASFISMDKPGFEISSMTCKGDTLFVRLFNAEGDALPGKIIVDGKIAKAQLVNLNGAVLGDLKTEPAVSKKTAINVAMPRFGIRTLKLTGVHASKY</sequence>
<dbReference type="GO" id="GO:0046872">
    <property type="term" value="F:metal ion binding"/>
    <property type="evidence" value="ECO:0007669"/>
    <property type="project" value="UniProtKB-KW"/>
</dbReference>
<dbReference type="PANTHER" id="PTHR46017:SF1">
    <property type="entry name" value="ALPHA-MANNOSIDASE 2C1"/>
    <property type="match status" value="1"/>
</dbReference>
<gene>
    <name evidence="5" type="ORF">MgSA37_01091</name>
</gene>
<accession>A0A110B1V4</accession>
<dbReference type="Gene3D" id="1.20.1270.50">
    <property type="entry name" value="Glycoside hydrolase family 38, central domain"/>
    <property type="match status" value="1"/>
</dbReference>
<evidence type="ECO:0000256" key="2">
    <source>
        <dbReference type="ARBA" id="ARBA00022723"/>
    </source>
</evidence>
<dbReference type="SUPFAM" id="SSF88688">
    <property type="entry name" value="Families 57/38 glycoside transferase middle domain"/>
    <property type="match status" value="1"/>
</dbReference>
<dbReference type="RefSeq" id="WP_096350191.1">
    <property type="nucleotide sequence ID" value="NZ_AP017313.1"/>
</dbReference>
<keyword evidence="6" id="KW-1185">Reference proteome</keyword>
<name>A0A110B1V4_9SPHI</name>
<dbReference type="KEGG" id="mgot:MgSA37_01091"/>
<dbReference type="AlphaFoldDB" id="A0A110B1V4"/>
<dbReference type="GO" id="GO:0009313">
    <property type="term" value="P:oligosaccharide catabolic process"/>
    <property type="evidence" value="ECO:0007669"/>
    <property type="project" value="TreeGrafter"/>
</dbReference>
<dbReference type="InterPro" id="IPR011330">
    <property type="entry name" value="Glyco_hydro/deAcase_b/a-brl"/>
</dbReference>
<dbReference type="Pfam" id="PF07748">
    <property type="entry name" value="Glyco_hydro_38C"/>
    <property type="match status" value="1"/>
</dbReference>
<evidence type="ECO:0000256" key="1">
    <source>
        <dbReference type="ARBA" id="ARBA00009792"/>
    </source>
</evidence>
<dbReference type="Gene3D" id="2.60.40.1180">
    <property type="entry name" value="Golgi alpha-mannosidase II"/>
    <property type="match status" value="1"/>
</dbReference>
<dbReference type="SUPFAM" id="SSF74650">
    <property type="entry name" value="Galactose mutarotase-like"/>
    <property type="match status" value="1"/>
</dbReference>
<dbReference type="Gene3D" id="2.70.98.30">
    <property type="entry name" value="Golgi alpha-mannosidase II, domain 4"/>
    <property type="match status" value="2"/>
</dbReference>
<organism evidence="5 6">
    <name type="scientific">Mucilaginibacter gotjawali</name>
    <dbReference type="NCBI Taxonomy" id="1550579"/>
    <lineage>
        <taxon>Bacteria</taxon>
        <taxon>Pseudomonadati</taxon>
        <taxon>Bacteroidota</taxon>
        <taxon>Sphingobacteriia</taxon>
        <taxon>Sphingobacteriales</taxon>
        <taxon>Sphingobacteriaceae</taxon>
        <taxon>Mucilaginibacter</taxon>
    </lineage>
</organism>
<evidence type="ECO:0000313" key="5">
    <source>
        <dbReference type="EMBL" id="BAU52927.1"/>
    </source>
</evidence>
<dbReference type="Proteomes" id="UP000218263">
    <property type="component" value="Chromosome"/>
</dbReference>
<evidence type="ECO:0000313" key="6">
    <source>
        <dbReference type="Proteomes" id="UP000218263"/>
    </source>
</evidence>
<evidence type="ECO:0000256" key="3">
    <source>
        <dbReference type="ARBA" id="ARBA00022801"/>
    </source>
</evidence>
<proteinExistence type="inferred from homology"/>
<dbReference type="InterPro" id="IPR013780">
    <property type="entry name" value="Glyco_hydro_b"/>
</dbReference>
<dbReference type="GO" id="GO:0030246">
    <property type="term" value="F:carbohydrate binding"/>
    <property type="evidence" value="ECO:0007669"/>
    <property type="project" value="InterPro"/>
</dbReference>
<dbReference type="Gene3D" id="3.20.110.10">
    <property type="entry name" value="Glycoside hydrolase 38, N terminal domain"/>
    <property type="match status" value="1"/>
</dbReference>
<dbReference type="SUPFAM" id="SSF88713">
    <property type="entry name" value="Glycoside hydrolase/deacetylase"/>
    <property type="match status" value="1"/>
</dbReference>
<dbReference type="GO" id="GO:0004559">
    <property type="term" value="F:alpha-mannosidase activity"/>
    <property type="evidence" value="ECO:0007669"/>
    <property type="project" value="UniProtKB-EC"/>
</dbReference>